<protein>
    <submittedName>
        <fullName evidence="2 3">Membrane protein</fullName>
    </submittedName>
</protein>
<accession>A0A375FLM9</accession>
<proteinExistence type="predicted"/>
<dbReference type="EMBL" id="LT984809">
    <property type="protein sequence ID" value="SPD49281.1"/>
    <property type="molecule type" value="Genomic_DNA"/>
</dbReference>
<reference evidence="2" key="2">
    <citation type="submission" date="2018-01" db="EMBL/GenBank/DDBJ databases">
        <authorList>
            <person name="Clerissi C."/>
        </authorList>
    </citation>
    <scope>NUCLEOTIDE SEQUENCE</scope>
    <source>
        <strain evidence="2">Cupriavidus taiwanensis STM 8556</strain>
        <plasmid evidence="2">CBM2613_p</plasmid>
    </source>
</reference>
<evidence type="ECO:0000313" key="2">
    <source>
        <dbReference type="EMBL" id="SOZ74841.1"/>
    </source>
</evidence>
<feature type="transmembrane region" description="Helical" evidence="1">
    <location>
        <begin position="12"/>
        <end position="32"/>
    </location>
</feature>
<feature type="transmembrane region" description="Helical" evidence="1">
    <location>
        <begin position="113"/>
        <end position="138"/>
    </location>
</feature>
<dbReference type="AlphaFoldDB" id="A0A375FLM9"/>
<geneLocation type="plasmid" evidence="2">
    <name>CBM2613_p</name>
</geneLocation>
<evidence type="ECO:0000313" key="3">
    <source>
        <dbReference type="EMBL" id="SPD49281.1"/>
    </source>
</evidence>
<geneLocation type="plasmid" evidence="3">
    <name>I</name>
</geneLocation>
<sequence length="180" mass="20377">MALTQSAISMTLRISKTLMVVAIALFTSLVAFNNITDYFTNLAFIRHVLLMDTIFPSSRNMYRAISSPILHHVAYVCIITLETVTAVLCWMGGNRLWSARHDSHMAFQRAKGFTIAGLTLGFLTWQVAFMSIGGEWFGMWMSKQWNGMPDAFRFFITILSVLIFVSQDNDALDKHERPGL</sequence>
<geneLocation type="plasmid" evidence="4">
    <name>cbm2613_p</name>
</geneLocation>
<dbReference type="InterPro" id="IPR018681">
    <property type="entry name" value="DUF2165_transmembrane"/>
</dbReference>
<feature type="transmembrane region" description="Helical" evidence="1">
    <location>
        <begin position="150"/>
        <end position="167"/>
    </location>
</feature>
<evidence type="ECO:0000313" key="4">
    <source>
        <dbReference type="Proteomes" id="UP000256952"/>
    </source>
</evidence>
<dbReference type="Proteomes" id="UP000256952">
    <property type="component" value="Plasmid CBM2613_p"/>
</dbReference>
<keyword evidence="1" id="KW-0812">Transmembrane</keyword>
<keyword evidence="3" id="KW-0614">Plasmid</keyword>
<gene>
    <name evidence="3" type="ORF">CBM2612_P0626</name>
    <name evidence="2" type="ORF">CBM2613_P60162</name>
</gene>
<keyword evidence="1" id="KW-0472">Membrane</keyword>
<evidence type="ECO:0000256" key="1">
    <source>
        <dbReference type="SAM" id="Phobius"/>
    </source>
</evidence>
<dbReference type="Pfam" id="PF09933">
    <property type="entry name" value="DUF2165"/>
    <property type="match status" value="1"/>
</dbReference>
<organism evidence="3">
    <name type="scientific">Cupriavidus taiwanensis</name>
    <dbReference type="NCBI Taxonomy" id="164546"/>
    <lineage>
        <taxon>Bacteria</taxon>
        <taxon>Pseudomonadati</taxon>
        <taxon>Pseudomonadota</taxon>
        <taxon>Betaproteobacteria</taxon>
        <taxon>Burkholderiales</taxon>
        <taxon>Burkholderiaceae</taxon>
        <taxon>Cupriavidus</taxon>
    </lineage>
</organism>
<feature type="transmembrane region" description="Helical" evidence="1">
    <location>
        <begin position="69"/>
        <end position="93"/>
    </location>
</feature>
<keyword evidence="1" id="KW-1133">Transmembrane helix</keyword>
<dbReference type="EMBL" id="LT976981">
    <property type="protein sequence ID" value="SOZ74841.1"/>
    <property type="molecule type" value="Genomic_DNA"/>
</dbReference>
<name>A0A375FLM9_9BURK</name>
<reference evidence="3 4" key="1">
    <citation type="submission" date="2018-01" db="EMBL/GenBank/DDBJ databases">
        <authorList>
            <person name="Gaut B.S."/>
            <person name="Morton B.R."/>
            <person name="Clegg M.T."/>
            <person name="Duvall M.R."/>
        </authorList>
    </citation>
    <scope>NUCLEOTIDE SEQUENCE</scope>
    <source>
        <strain evidence="3">Cupriavidus taiwanensis STM 8555</strain>
        <plasmid evidence="3">I</plasmid>
        <plasmid evidence="4">Plasmid cbm2613_p</plasmid>
    </source>
</reference>